<sequence length="144" mass="15412">FAGDAGLVNYYRSGDALAGHVDDAERDLAKARSPSHWFPYDPPIVSLSLGCAAIFLLGGETRETAPTAVLLRSGDAVVLAGESRRRYHGVPRIFARAEGTRDGAGVEILGAPREVSDPACWPEEPLVARWAAETRVNVSVRDIA</sequence>
<evidence type="ECO:0000256" key="3">
    <source>
        <dbReference type="ARBA" id="ARBA00022964"/>
    </source>
</evidence>
<comment type="similarity">
    <text evidence="1">Belongs to the alkB family.</text>
</comment>
<keyword evidence="2 6" id="KW-0479">Metal-binding</keyword>
<evidence type="ECO:0000256" key="5">
    <source>
        <dbReference type="ARBA" id="ARBA00023004"/>
    </source>
</evidence>
<dbReference type="EMBL" id="GG663745">
    <property type="protein sequence ID" value="EEH53697.1"/>
    <property type="molecule type" value="Genomic_DNA"/>
</dbReference>
<dbReference type="GeneID" id="9687425"/>
<dbReference type="AlphaFoldDB" id="C1N1W9"/>
<keyword evidence="9" id="KW-1185">Reference proteome</keyword>
<name>C1N1W9_MICPC</name>
<evidence type="ECO:0000256" key="2">
    <source>
        <dbReference type="ARBA" id="ARBA00022723"/>
    </source>
</evidence>
<dbReference type="GO" id="GO:0008198">
    <property type="term" value="F:ferrous iron binding"/>
    <property type="evidence" value="ECO:0007669"/>
    <property type="project" value="TreeGrafter"/>
</dbReference>
<organism evidence="9">
    <name type="scientific">Micromonas pusilla (strain CCMP1545)</name>
    <name type="common">Picoplanktonic green alga</name>
    <dbReference type="NCBI Taxonomy" id="564608"/>
    <lineage>
        <taxon>Eukaryota</taxon>
        <taxon>Viridiplantae</taxon>
        <taxon>Chlorophyta</taxon>
        <taxon>Mamiellophyceae</taxon>
        <taxon>Mamiellales</taxon>
        <taxon>Mamiellaceae</taxon>
        <taxon>Micromonas</taxon>
    </lineage>
</organism>
<dbReference type="RefSeq" id="XP_003061985.1">
    <property type="nucleotide sequence ID" value="XM_003061939.1"/>
</dbReference>
<dbReference type="GO" id="GO:0035516">
    <property type="term" value="F:broad specificity oxidative DNA demethylase activity"/>
    <property type="evidence" value="ECO:0007669"/>
    <property type="project" value="TreeGrafter"/>
</dbReference>
<dbReference type="eggNOG" id="KOG2731">
    <property type="taxonomic scope" value="Eukaryota"/>
</dbReference>
<feature type="binding site" evidence="6">
    <location>
        <position position="22"/>
    </location>
    <ligand>
        <name>Fe cation</name>
        <dbReference type="ChEBI" id="CHEBI:24875"/>
        <note>catalytic</note>
    </ligand>
</feature>
<dbReference type="PANTHER" id="PTHR16557">
    <property type="entry name" value="ALKYLATED DNA REPAIR PROTEIN ALKB-RELATED"/>
    <property type="match status" value="1"/>
</dbReference>
<feature type="binding site" evidence="6">
    <location>
        <position position="88"/>
    </location>
    <ligand>
        <name>Fe cation</name>
        <dbReference type="ChEBI" id="CHEBI:24875"/>
        <note>catalytic</note>
    </ligand>
</feature>
<feature type="non-terminal residue" evidence="8">
    <location>
        <position position="1"/>
    </location>
</feature>
<evidence type="ECO:0000259" key="7">
    <source>
        <dbReference type="PROSITE" id="PS51471"/>
    </source>
</evidence>
<dbReference type="Proteomes" id="UP000001876">
    <property type="component" value="Unassembled WGS sequence"/>
</dbReference>
<feature type="domain" description="Fe2OG dioxygenase" evidence="7">
    <location>
        <begin position="1"/>
        <end position="124"/>
    </location>
</feature>
<feature type="binding site" evidence="6">
    <location>
        <position position="20"/>
    </location>
    <ligand>
        <name>Fe cation</name>
        <dbReference type="ChEBI" id="CHEBI:24875"/>
        <note>catalytic</note>
    </ligand>
</feature>
<protein>
    <submittedName>
        <fullName evidence="8">Predicted protein</fullName>
    </submittedName>
</protein>
<dbReference type="Pfam" id="PF13532">
    <property type="entry name" value="2OG-FeII_Oxy_2"/>
    <property type="match status" value="1"/>
</dbReference>
<keyword evidence="5 6" id="KW-0408">Iron</keyword>
<dbReference type="Gene3D" id="2.60.120.590">
    <property type="entry name" value="Alpha-ketoglutarate-dependent dioxygenase AlkB-like"/>
    <property type="match status" value="1"/>
</dbReference>
<dbReference type="PROSITE" id="PS51471">
    <property type="entry name" value="FE2OG_OXY"/>
    <property type="match status" value="1"/>
</dbReference>
<keyword evidence="4" id="KW-0560">Oxidoreductase</keyword>
<gene>
    <name evidence="8" type="ORF">MICPUCDRAFT_35646</name>
</gene>
<dbReference type="InterPro" id="IPR005123">
    <property type="entry name" value="Oxoglu/Fe-dep_dioxygenase_dom"/>
</dbReference>
<evidence type="ECO:0000256" key="6">
    <source>
        <dbReference type="PIRSR" id="PIRSR604574-2"/>
    </source>
</evidence>
<evidence type="ECO:0000313" key="8">
    <source>
        <dbReference type="EMBL" id="EEH53697.1"/>
    </source>
</evidence>
<dbReference type="GO" id="GO:0005737">
    <property type="term" value="C:cytoplasm"/>
    <property type="evidence" value="ECO:0007669"/>
    <property type="project" value="TreeGrafter"/>
</dbReference>
<dbReference type="KEGG" id="mpp:MICPUCDRAFT_35646"/>
<dbReference type="STRING" id="564608.C1N1W9"/>
<dbReference type="OrthoDB" id="6614653at2759"/>
<keyword evidence="3" id="KW-0223">Dioxygenase</keyword>
<dbReference type="SUPFAM" id="SSF51197">
    <property type="entry name" value="Clavaminate synthase-like"/>
    <property type="match status" value="1"/>
</dbReference>
<proteinExistence type="inferred from homology"/>
<dbReference type="OMA" id="PACWPEE"/>
<evidence type="ECO:0000313" key="9">
    <source>
        <dbReference type="Proteomes" id="UP000001876"/>
    </source>
</evidence>
<comment type="cofactor">
    <cofactor evidence="6">
        <name>Fe(2+)</name>
        <dbReference type="ChEBI" id="CHEBI:29033"/>
    </cofactor>
    <text evidence="6">Binds 1 Fe(2+) ion per subunit.</text>
</comment>
<evidence type="ECO:0000256" key="1">
    <source>
        <dbReference type="ARBA" id="ARBA00007879"/>
    </source>
</evidence>
<dbReference type="GO" id="GO:0035515">
    <property type="term" value="F:oxidative RNA demethylase activity"/>
    <property type="evidence" value="ECO:0007669"/>
    <property type="project" value="TreeGrafter"/>
</dbReference>
<evidence type="ECO:0000256" key="4">
    <source>
        <dbReference type="ARBA" id="ARBA00023002"/>
    </source>
</evidence>
<dbReference type="PANTHER" id="PTHR16557:SF11">
    <property type="entry name" value="ALPHA-KETOGLUTARATE-DEPENDENT DIOXYGENASE ALKB"/>
    <property type="match status" value="1"/>
</dbReference>
<reference evidence="8 9" key="1">
    <citation type="journal article" date="2009" name="Science">
        <title>Green evolution and dynamic adaptations revealed by genomes of the marine picoeukaryotes Micromonas.</title>
        <authorList>
            <person name="Worden A.Z."/>
            <person name="Lee J.H."/>
            <person name="Mock T."/>
            <person name="Rouze P."/>
            <person name="Simmons M.P."/>
            <person name="Aerts A.L."/>
            <person name="Allen A.E."/>
            <person name="Cuvelier M.L."/>
            <person name="Derelle E."/>
            <person name="Everett M.V."/>
            <person name="Foulon E."/>
            <person name="Grimwood J."/>
            <person name="Gundlach H."/>
            <person name="Henrissat B."/>
            <person name="Napoli C."/>
            <person name="McDonald S.M."/>
            <person name="Parker M.S."/>
            <person name="Rombauts S."/>
            <person name="Salamov A."/>
            <person name="Von Dassow P."/>
            <person name="Badger J.H."/>
            <person name="Coutinho P.M."/>
            <person name="Demir E."/>
            <person name="Dubchak I."/>
            <person name="Gentemann C."/>
            <person name="Eikrem W."/>
            <person name="Gready J.E."/>
            <person name="John U."/>
            <person name="Lanier W."/>
            <person name="Lindquist E.A."/>
            <person name="Lucas S."/>
            <person name="Mayer K.F."/>
            <person name="Moreau H."/>
            <person name="Not F."/>
            <person name="Otillar R."/>
            <person name="Panaud O."/>
            <person name="Pangilinan J."/>
            <person name="Paulsen I."/>
            <person name="Piegu B."/>
            <person name="Poliakov A."/>
            <person name="Robbens S."/>
            <person name="Schmutz J."/>
            <person name="Toulza E."/>
            <person name="Wyss T."/>
            <person name="Zelensky A."/>
            <person name="Zhou K."/>
            <person name="Armbrust E.V."/>
            <person name="Bhattacharya D."/>
            <person name="Goodenough U.W."/>
            <person name="Van de Peer Y."/>
            <person name="Grigoriev I.V."/>
        </authorList>
    </citation>
    <scope>NUCLEOTIDE SEQUENCE [LARGE SCALE GENOMIC DNA]</scope>
    <source>
        <strain evidence="8 9">CCMP1545</strain>
    </source>
</reference>
<dbReference type="GO" id="GO:0035513">
    <property type="term" value="P:oxidative RNA demethylation"/>
    <property type="evidence" value="ECO:0007669"/>
    <property type="project" value="TreeGrafter"/>
</dbReference>
<dbReference type="InterPro" id="IPR037151">
    <property type="entry name" value="AlkB-like_sf"/>
</dbReference>
<dbReference type="InterPro" id="IPR004574">
    <property type="entry name" value="Alkb"/>
</dbReference>
<accession>C1N1W9</accession>
<dbReference type="InterPro" id="IPR027450">
    <property type="entry name" value="AlkB-like"/>
</dbReference>